<proteinExistence type="predicted"/>
<feature type="transmembrane region" description="Helical" evidence="1">
    <location>
        <begin position="35"/>
        <end position="54"/>
    </location>
</feature>
<keyword evidence="1" id="KW-1133">Transmembrane helix</keyword>
<protein>
    <submittedName>
        <fullName evidence="2">Uncharacterized protein</fullName>
    </submittedName>
</protein>
<organism evidence="2 3">
    <name type="scientific">Naegleria lovaniensis</name>
    <name type="common">Amoeba</name>
    <dbReference type="NCBI Taxonomy" id="51637"/>
    <lineage>
        <taxon>Eukaryota</taxon>
        <taxon>Discoba</taxon>
        <taxon>Heterolobosea</taxon>
        <taxon>Tetramitia</taxon>
        <taxon>Eutetramitia</taxon>
        <taxon>Vahlkampfiidae</taxon>
        <taxon>Naegleria</taxon>
    </lineage>
</organism>
<dbReference type="EMBL" id="PYSW02000016">
    <property type="protein sequence ID" value="KAG2386156.1"/>
    <property type="molecule type" value="Genomic_DNA"/>
</dbReference>
<gene>
    <name evidence="2" type="ORF">C9374_002602</name>
</gene>
<evidence type="ECO:0000313" key="2">
    <source>
        <dbReference type="EMBL" id="KAG2386156.1"/>
    </source>
</evidence>
<keyword evidence="1" id="KW-0812">Transmembrane</keyword>
<dbReference type="AlphaFoldDB" id="A0AA88KM73"/>
<accession>A0AA88KM73</accession>
<comment type="caution">
    <text evidence="2">The sequence shown here is derived from an EMBL/GenBank/DDBJ whole genome shotgun (WGS) entry which is preliminary data.</text>
</comment>
<evidence type="ECO:0000313" key="3">
    <source>
        <dbReference type="Proteomes" id="UP000816034"/>
    </source>
</evidence>
<reference evidence="2 3" key="1">
    <citation type="journal article" date="2018" name="BMC Genomics">
        <title>The genome of Naegleria lovaniensis, the basis for a comparative approach to unravel pathogenicity factors of the human pathogenic amoeba N. fowleri.</title>
        <authorList>
            <person name="Liechti N."/>
            <person name="Schurch N."/>
            <person name="Bruggmann R."/>
            <person name="Wittwer M."/>
        </authorList>
    </citation>
    <scope>NUCLEOTIDE SEQUENCE [LARGE SCALE GENOMIC DNA]</scope>
    <source>
        <strain evidence="2 3">ATCC 30569</strain>
    </source>
</reference>
<sequence>MTRKPAELASRTNLSYDNPKRNFWRDARHHVHRNMIPYLIASPFVVWLFSNYWIRGSGKNEKVISAPNILTWKRECEKIGQKKIDALGIDLKSELEKNTPVREEVVSLYPIVHEQNSNVASYSMSKEEQLKFFEELFPDLVSKFKSQRGILN</sequence>
<dbReference type="GeneID" id="68095057"/>
<dbReference type="Proteomes" id="UP000816034">
    <property type="component" value="Unassembled WGS sequence"/>
</dbReference>
<evidence type="ECO:0000256" key="1">
    <source>
        <dbReference type="SAM" id="Phobius"/>
    </source>
</evidence>
<keyword evidence="3" id="KW-1185">Reference proteome</keyword>
<dbReference type="RefSeq" id="XP_044550148.1">
    <property type="nucleotide sequence ID" value="XM_044692038.1"/>
</dbReference>
<name>A0AA88KM73_NAELO</name>
<keyword evidence="1" id="KW-0472">Membrane</keyword>